<dbReference type="PATRIC" id="fig|1184267.3.peg.1209"/>
<keyword evidence="3" id="KW-1185">Reference proteome</keyword>
<name>M4VAB5_9BACT</name>
<organism evidence="2 3">
    <name type="scientific">Pseudobdellovibrio exovorus JSS</name>
    <dbReference type="NCBI Taxonomy" id="1184267"/>
    <lineage>
        <taxon>Bacteria</taxon>
        <taxon>Pseudomonadati</taxon>
        <taxon>Bdellovibrionota</taxon>
        <taxon>Bdellovibrionia</taxon>
        <taxon>Bdellovibrionales</taxon>
        <taxon>Pseudobdellovibrionaceae</taxon>
        <taxon>Pseudobdellovibrio</taxon>
    </lineage>
</organism>
<dbReference type="KEGG" id="bex:A11Q_1194"/>
<reference evidence="2 3" key="1">
    <citation type="journal article" date="2013" name="ISME J.">
        <title>By their genes ye shall know them: genomic signatures of predatory bacteria.</title>
        <authorList>
            <person name="Pasternak Z."/>
            <person name="Pietrokovski S."/>
            <person name="Rotem O."/>
            <person name="Gophna U."/>
            <person name="Lurie-Weinberger M.N."/>
            <person name="Jurkevitch E."/>
        </authorList>
    </citation>
    <scope>NUCLEOTIDE SEQUENCE [LARGE SCALE GENOMIC DNA]</scope>
    <source>
        <strain evidence="2 3">JSS</strain>
    </source>
</reference>
<proteinExistence type="predicted"/>
<dbReference type="EMBL" id="CP003537">
    <property type="protein sequence ID" value="AGH95410.1"/>
    <property type="molecule type" value="Genomic_DNA"/>
</dbReference>
<dbReference type="HOGENOM" id="CLU_1118447_0_0_7"/>
<feature type="chain" id="PRO_5004060049" evidence="1">
    <location>
        <begin position="23"/>
        <end position="248"/>
    </location>
</feature>
<dbReference type="AlphaFoldDB" id="M4VAB5"/>
<feature type="signal peptide" evidence="1">
    <location>
        <begin position="1"/>
        <end position="22"/>
    </location>
</feature>
<protein>
    <submittedName>
        <fullName evidence="2">Uncharacterized protein</fullName>
    </submittedName>
</protein>
<dbReference type="RefSeq" id="WP_015469900.1">
    <property type="nucleotide sequence ID" value="NC_020813.1"/>
</dbReference>
<keyword evidence="1" id="KW-0732">Signal</keyword>
<dbReference type="Proteomes" id="UP000012040">
    <property type="component" value="Chromosome"/>
</dbReference>
<gene>
    <name evidence="2" type="ORF">A11Q_1194</name>
</gene>
<dbReference type="STRING" id="1184267.A11Q_1194"/>
<evidence type="ECO:0000313" key="2">
    <source>
        <dbReference type="EMBL" id="AGH95410.1"/>
    </source>
</evidence>
<sequence>MYKMLLKISTTMILLSFQFALAATDNSLDGGSVVGDGGTIVICSEKTPRFLNVMENYSYQKQAAEDYAHYRAVENKRSRTEYIEILQKIAAEKVAALKQEGYRYAVDTNFDLFKNKESLIQDVSSLKETKVRTRGVVFSDDFSNQLGFQDCDLKVGAVRPVFDSYFFYNTKKDVIEWIDSYCGDLSRHGYGCILMDFDLVASMSQLDQACFVTHEVLRVVYQTYSSALQTRYRQMIADICVEAARRVQ</sequence>
<evidence type="ECO:0000256" key="1">
    <source>
        <dbReference type="SAM" id="SignalP"/>
    </source>
</evidence>
<accession>M4VAB5</accession>
<evidence type="ECO:0000313" key="3">
    <source>
        <dbReference type="Proteomes" id="UP000012040"/>
    </source>
</evidence>